<reference evidence="3" key="1">
    <citation type="submission" date="2009-02" db="EMBL/GenBank/DDBJ databases">
        <title>Annotation of Streptomyces viridochromogenes strain DSM 40736.</title>
        <authorList>
            <consortium name="The Broad Institute Genome Sequencing Platform"/>
            <consortium name="Broad Institute Microbial Sequencing Center"/>
            <person name="Fischbach M."/>
            <person name="Godfrey P."/>
            <person name="Ward D."/>
            <person name="Young S."/>
            <person name="Zeng Q."/>
            <person name="Koehrsen M."/>
            <person name="Alvarado L."/>
            <person name="Berlin A.M."/>
            <person name="Bochicchio J."/>
            <person name="Borenstein D."/>
            <person name="Chapman S.B."/>
            <person name="Chen Z."/>
            <person name="Engels R."/>
            <person name="Freedman E."/>
            <person name="Gellesch M."/>
            <person name="Goldberg J."/>
            <person name="Griggs A."/>
            <person name="Gujja S."/>
            <person name="Heilman E.R."/>
            <person name="Heiman D.I."/>
            <person name="Hepburn T.A."/>
            <person name="Howarth C."/>
            <person name="Jen D."/>
            <person name="Larson L."/>
            <person name="Lewis B."/>
            <person name="Mehta T."/>
            <person name="Park D."/>
            <person name="Pearson M."/>
            <person name="Richards J."/>
            <person name="Roberts A."/>
            <person name="Saif S."/>
            <person name="Shea T.D."/>
            <person name="Shenoy N."/>
            <person name="Sisk P."/>
            <person name="Stolte C."/>
            <person name="Sykes S.N."/>
            <person name="Thomson T."/>
            <person name="Walk T."/>
            <person name="White J."/>
            <person name="Yandava C."/>
            <person name="Straight P."/>
            <person name="Clardy J."/>
            <person name="Hung D."/>
            <person name="Kolter R."/>
            <person name="Mekalanos J."/>
            <person name="Walker S."/>
            <person name="Walsh C.T."/>
            <person name="Wieland-Brown L.C."/>
            <person name="Haas B."/>
            <person name="Nusbaum C."/>
            <person name="Birren B."/>
        </authorList>
    </citation>
    <scope>NUCLEOTIDE SEQUENCE [LARGE SCALE GENOMIC DNA]</scope>
    <source>
        <strain evidence="3">DSM 40736 / JCM 4977 / BCRC 1201 / Tue 494</strain>
    </source>
</reference>
<name>D9X335_STRVT</name>
<dbReference type="HOGENOM" id="CLU_1659804_0_0_11"/>
<gene>
    <name evidence="2" type="ORF">SSQG_00069</name>
</gene>
<dbReference type="PANTHER" id="PTHR33055">
    <property type="entry name" value="TRANSPOSASE FOR INSERTION SEQUENCE ELEMENT IS1111A"/>
    <property type="match status" value="1"/>
</dbReference>
<evidence type="ECO:0000313" key="2">
    <source>
        <dbReference type="EMBL" id="EFL29551.1"/>
    </source>
</evidence>
<feature type="domain" description="Transposase IS110-like N-terminal" evidence="1">
    <location>
        <begin position="15"/>
        <end position="119"/>
    </location>
</feature>
<evidence type="ECO:0000259" key="1">
    <source>
        <dbReference type="Pfam" id="PF01548"/>
    </source>
</evidence>
<dbReference type="GO" id="GO:0003677">
    <property type="term" value="F:DNA binding"/>
    <property type="evidence" value="ECO:0007669"/>
    <property type="project" value="InterPro"/>
</dbReference>
<evidence type="ECO:0000313" key="3">
    <source>
        <dbReference type="Proteomes" id="UP000004184"/>
    </source>
</evidence>
<dbReference type="GO" id="GO:0004803">
    <property type="term" value="F:transposase activity"/>
    <property type="evidence" value="ECO:0007669"/>
    <property type="project" value="InterPro"/>
</dbReference>
<dbReference type="EMBL" id="GG657757">
    <property type="protein sequence ID" value="EFL29551.1"/>
    <property type="molecule type" value="Genomic_DNA"/>
</dbReference>
<dbReference type="RefSeq" id="WP_003987636.1">
    <property type="nucleotide sequence ID" value="NZ_GG657757.1"/>
</dbReference>
<dbReference type="InterPro" id="IPR047650">
    <property type="entry name" value="Transpos_IS110"/>
</dbReference>
<organism evidence="2 3">
    <name type="scientific">Streptomyces viridochromogenes (strain DSM 40736 / JCM 4977 / BCRC 1201 / Tue 494)</name>
    <dbReference type="NCBI Taxonomy" id="591159"/>
    <lineage>
        <taxon>Bacteria</taxon>
        <taxon>Bacillati</taxon>
        <taxon>Actinomycetota</taxon>
        <taxon>Actinomycetes</taxon>
        <taxon>Kitasatosporales</taxon>
        <taxon>Streptomycetaceae</taxon>
        <taxon>Streptomyces</taxon>
    </lineage>
</organism>
<dbReference type="STRING" id="591159.SSQG_00069"/>
<protein>
    <submittedName>
        <fullName evidence="2">Transposase</fullName>
    </submittedName>
</protein>
<dbReference type="InterPro" id="IPR002525">
    <property type="entry name" value="Transp_IS110-like_N"/>
</dbReference>
<dbReference type="Pfam" id="PF01548">
    <property type="entry name" value="DEDD_Tnp_IS110"/>
    <property type="match status" value="1"/>
</dbReference>
<proteinExistence type="predicted"/>
<dbReference type="PANTHER" id="PTHR33055:SF15">
    <property type="entry name" value="TRANSPOSASE-RELATED"/>
    <property type="match status" value="1"/>
</dbReference>
<sequence>MRILNDPVALGMQIEQAGSHPDVVLEATCGWYWAVDMLQVAGAEVHLVHPLGVKGFGYRRVKSDVRDAVDLAELLRMGRLPKSWIAPKEVRELRDLVRYRATLVALRSGLKAQVHAVLAKQAVTAKPRPASVRPPVSPANSESDVCAATRRWGGCPRTV</sequence>
<dbReference type="AlphaFoldDB" id="D9X335"/>
<dbReference type="Proteomes" id="UP000004184">
    <property type="component" value="Unassembled WGS sequence"/>
</dbReference>
<dbReference type="eggNOG" id="COG3547">
    <property type="taxonomic scope" value="Bacteria"/>
</dbReference>
<dbReference type="GO" id="GO:0006313">
    <property type="term" value="P:DNA transposition"/>
    <property type="evidence" value="ECO:0007669"/>
    <property type="project" value="InterPro"/>
</dbReference>
<accession>D9X335</accession>
<keyword evidence="3" id="KW-1185">Reference proteome</keyword>